<dbReference type="InterPro" id="IPR052514">
    <property type="entry name" value="SAM-dependent_MTase"/>
</dbReference>
<keyword evidence="2" id="KW-0489">Methyltransferase</keyword>
<dbReference type="GO" id="GO:0008168">
    <property type="term" value="F:methyltransferase activity"/>
    <property type="evidence" value="ECO:0007669"/>
    <property type="project" value="UniProtKB-KW"/>
</dbReference>
<dbReference type="Proteomes" id="UP000184480">
    <property type="component" value="Unassembled WGS sequence"/>
</dbReference>
<dbReference type="PANTHER" id="PTHR34203">
    <property type="entry name" value="METHYLTRANSFERASE, FKBM FAMILY PROTEIN"/>
    <property type="match status" value="1"/>
</dbReference>
<keyword evidence="2" id="KW-0808">Transferase</keyword>
<name>A0A1M5E3K9_9BACT</name>
<keyword evidence="3" id="KW-1185">Reference proteome</keyword>
<accession>A0A1M5E3K9</accession>
<dbReference type="STRING" id="1346286.SAMN05444362_109136"/>
<proteinExistence type="predicted"/>
<dbReference type="SUPFAM" id="SSF53335">
    <property type="entry name" value="S-adenosyl-L-methionine-dependent methyltransferases"/>
    <property type="match status" value="1"/>
</dbReference>
<dbReference type="InterPro" id="IPR029063">
    <property type="entry name" value="SAM-dependent_MTases_sf"/>
</dbReference>
<dbReference type="PANTHER" id="PTHR34203:SF15">
    <property type="entry name" value="SLL1173 PROTEIN"/>
    <property type="match status" value="1"/>
</dbReference>
<protein>
    <submittedName>
        <fullName evidence="2">Methyltransferase, FkbM family</fullName>
    </submittedName>
</protein>
<gene>
    <name evidence="2" type="ORF">SAMN05444362_109136</name>
</gene>
<evidence type="ECO:0000313" key="3">
    <source>
        <dbReference type="Proteomes" id="UP000184480"/>
    </source>
</evidence>
<dbReference type="InterPro" id="IPR006342">
    <property type="entry name" value="FkbM_mtfrase"/>
</dbReference>
<organism evidence="2 3">
    <name type="scientific">Dysgonomonas macrotermitis</name>
    <dbReference type="NCBI Taxonomy" id="1346286"/>
    <lineage>
        <taxon>Bacteria</taxon>
        <taxon>Pseudomonadati</taxon>
        <taxon>Bacteroidota</taxon>
        <taxon>Bacteroidia</taxon>
        <taxon>Bacteroidales</taxon>
        <taxon>Dysgonomonadaceae</taxon>
        <taxon>Dysgonomonas</taxon>
    </lineage>
</organism>
<evidence type="ECO:0000313" key="2">
    <source>
        <dbReference type="EMBL" id="SHF73734.1"/>
    </source>
</evidence>
<dbReference type="Gene3D" id="3.40.50.150">
    <property type="entry name" value="Vaccinia Virus protein VP39"/>
    <property type="match status" value="1"/>
</dbReference>
<dbReference type="GO" id="GO:0032259">
    <property type="term" value="P:methylation"/>
    <property type="evidence" value="ECO:0007669"/>
    <property type="project" value="UniProtKB-KW"/>
</dbReference>
<dbReference type="RefSeq" id="WP_062184947.1">
    <property type="nucleotide sequence ID" value="NZ_BBXL01000033.1"/>
</dbReference>
<reference evidence="3" key="1">
    <citation type="submission" date="2016-11" db="EMBL/GenBank/DDBJ databases">
        <authorList>
            <person name="Varghese N."/>
            <person name="Submissions S."/>
        </authorList>
    </citation>
    <scope>NUCLEOTIDE SEQUENCE [LARGE SCALE GENOMIC DNA]</scope>
    <source>
        <strain evidence="3">DSM 27370</strain>
    </source>
</reference>
<dbReference type="Pfam" id="PF05050">
    <property type="entry name" value="Methyltransf_21"/>
    <property type="match status" value="1"/>
</dbReference>
<evidence type="ECO:0000259" key="1">
    <source>
        <dbReference type="Pfam" id="PF05050"/>
    </source>
</evidence>
<dbReference type="AlphaFoldDB" id="A0A1M5E3K9"/>
<dbReference type="EMBL" id="FQUC01000009">
    <property type="protein sequence ID" value="SHF73734.1"/>
    <property type="molecule type" value="Genomic_DNA"/>
</dbReference>
<dbReference type="NCBIfam" id="TIGR01444">
    <property type="entry name" value="fkbM_fam"/>
    <property type="match status" value="1"/>
</dbReference>
<feature type="domain" description="Methyltransferase FkbM" evidence="1">
    <location>
        <begin position="200"/>
        <end position="350"/>
    </location>
</feature>
<sequence length="382" mass="44484">MLINKSYIFSRIELLVKEKQDSLLSTKTEDDKLYKIKLRFPNWFRNIIFHPLNPAYSVLVQYKASKRKKKNQINIRLLHPFAIDFMQYCYTHDVEFDTDLYYPKEDEPRIISFIDNRLKSLIAGFNQIELSQSQMNMYIKRQELLNKTKKIPEGYHLTLDGNNYYLPDNTFEEHTYIHEYGLVHLPEYVKDYIKGKDFLDVGAYLGDTSILLLRKYNPTHIYAYEPVEENADNVRNTIRLNNTDKISVIQKGLGEKEAMLDIYIDPDKLSASSINNSISDPNAQKKQIHITTIDNECKDRKIGLIKMDIEGAEYSAIKGGLETIIRDKPVLLISAYHTGKDFFEIPPMLKAAVSSYQFRLIDLEEISPITEKIIVAYPSLDK</sequence>
<dbReference type="OrthoDB" id="9812600at2"/>